<gene>
    <name evidence="2" type="ORF">POCULU_LOCUS8384</name>
</gene>
<evidence type="ECO:0000313" key="3">
    <source>
        <dbReference type="Proteomes" id="UP000789572"/>
    </source>
</evidence>
<accession>A0A9N9CYG7</accession>
<dbReference type="OrthoDB" id="2330249at2759"/>
<protein>
    <submittedName>
        <fullName evidence="2">3365_t:CDS:1</fullName>
    </submittedName>
</protein>
<feature type="non-terminal residue" evidence="2">
    <location>
        <position position="177"/>
    </location>
</feature>
<evidence type="ECO:0000313" key="2">
    <source>
        <dbReference type="EMBL" id="CAG8620303.1"/>
    </source>
</evidence>
<sequence length="177" mass="18858">MHTQYFTIIILAILFIHSVSSCEVDTDCPVGFVCSTTPSTQGQCVYGCHTDGNCRIDAANTRNLTCDKNLPRWSCTCDNKSDCDGNGTCANGHCVLPINFGEKGLFSLCNLSALESAFDDVCAWLLNGEYTSLSYDAAVAACDTVTDGLGALFCSSLVSYLFHLIAEYGGLNGAISD</sequence>
<comment type="caution">
    <text evidence="2">The sequence shown here is derived from an EMBL/GenBank/DDBJ whole genome shotgun (WGS) entry which is preliminary data.</text>
</comment>
<evidence type="ECO:0000256" key="1">
    <source>
        <dbReference type="SAM" id="SignalP"/>
    </source>
</evidence>
<keyword evidence="3" id="KW-1185">Reference proteome</keyword>
<dbReference type="Proteomes" id="UP000789572">
    <property type="component" value="Unassembled WGS sequence"/>
</dbReference>
<reference evidence="2" key="1">
    <citation type="submission" date="2021-06" db="EMBL/GenBank/DDBJ databases">
        <authorList>
            <person name="Kallberg Y."/>
            <person name="Tangrot J."/>
            <person name="Rosling A."/>
        </authorList>
    </citation>
    <scope>NUCLEOTIDE SEQUENCE</scope>
    <source>
        <strain evidence="2">IA702</strain>
    </source>
</reference>
<feature type="chain" id="PRO_5040367533" evidence="1">
    <location>
        <begin position="22"/>
        <end position="177"/>
    </location>
</feature>
<feature type="signal peptide" evidence="1">
    <location>
        <begin position="1"/>
        <end position="21"/>
    </location>
</feature>
<dbReference type="AlphaFoldDB" id="A0A9N9CYG7"/>
<organism evidence="2 3">
    <name type="scientific">Paraglomus occultum</name>
    <dbReference type="NCBI Taxonomy" id="144539"/>
    <lineage>
        <taxon>Eukaryota</taxon>
        <taxon>Fungi</taxon>
        <taxon>Fungi incertae sedis</taxon>
        <taxon>Mucoromycota</taxon>
        <taxon>Glomeromycotina</taxon>
        <taxon>Glomeromycetes</taxon>
        <taxon>Paraglomerales</taxon>
        <taxon>Paraglomeraceae</taxon>
        <taxon>Paraglomus</taxon>
    </lineage>
</organism>
<keyword evidence="1" id="KW-0732">Signal</keyword>
<dbReference type="EMBL" id="CAJVPJ010002398">
    <property type="protein sequence ID" value="CAG8620303.1"/>
    <property type="molecule type" value="Genomic_DNA"/>
</dbReference>
<name>A0A9N9CYG7_9GLOM</name>
<proteinExistence type="predicted"/>